<gene>
    <name evidence="1" type="ORF">PIBRA_LOCUS3667</name>
</gene>
<comment type="caution">
    <text evidence="1">The sequence shown here is derived from an EMBL/GenBank/DDBJ whole genome shotgun (WGS) entry which is preliminary data.</text>
</comment>
<accession>A0A9P0X8Z1</accession>
<reference evidence="1" key="1">
    <citation type="submission" date="2022-05" db="EMBL/GenBank/DDBJ databases">
        <authorList>
            <person name="Okamura Y."/>
        </authorList>
    </citation>
    <scope>NUCLEOTIDE SEQUENCE</scope>
</reference>
<proteinExistence type="predicted"/>
<evidence type="ECO:0000313" key="1">
    <source>
        <dbReference type="EMBL" id="CAH4018865.1"/>
    </source>
</evidence>
<sequence>MFKSWMASFKVASKAGQLGLAVSLAYRYPMLKMYFFGFIWLLSSAAASPIVTNFDRSQPSEDASKVSYIILEPADFFQLGNFPWNPEVSDNSQGSRIFVIKGIGNKKFGHLNALKQQQLSGGNQFSISDYIESEKLDGASKRPNDELDRPCNRFHANEVTAKVNAVEPEVKMNSIKGYNNKEEGQKQEPPTFINNEEVKPVDMLAIPAPPSIDVSTTTVQNQNSLVSDESSYKYQPESYVLVKNKPELNEGQVNSDVSLGISVQPPSSIKSSNLNEQWSLQDNKDNGKEPVTNDLSIVNQSKTKIIENPVKESDSSVADTRPIIKLNIPAPPSIDGTITLPSGYSTLSALQNEERILMEKIKHLKLHIQDQPEKIPDIQETLTVTSIDVSAIHNIAQRGKVEEKPKEKPKVVENKINLGYYPETESVNKESEETITLGKEKKPFVKLNIPAPPSLDNTFTLSSGYSSLSGVQNDEGLLPQKVKLVRVNEHKAPVQVDKLNYQSHPEIYTLVKSNINPVNADNVNIEASVQDVKPVISIDVTSSPSVDSSVVHDTIQRVDETVLGEEPSEVNNEDIINTKDNKPVVKLNIPPPPSIDNSITLPSGYSSIEALQNEERNILRRIKNIRVIQQKQPGQVIESSNFGYHPEHCKVEVGKKTPDVDMEDVKPVVTVDISAPPAIGSSTLYDKNQVVEKNNGKTQEQPIYVLHHNNEENYSKTNREEVDTDEPVPNQEPIKPVIPLHIPPPPSIDDAIVLPSGYPSLPAIRNEEIILLQKMNGNIQHVQKQPVKIVKDSDNYPAQVNRVEVVENQPENVVETSQTLKYNVRVPPSLGRSIVLPSGYLTQSNIKDLEKWIIQKIKEQRQQTVKVSGQKVVVPVRNVVEFKPAVKTNIPLPPSIERVSLSSEYPEYTKQHKVKVVRKLPSIHIQGPVIRWNTPAPPTVTKRVVNVSSGYPSLSVRSNENK</sequence>
<dbReference type="EMBL" id="CALOZG010000004">
    <property type="protein sequence ID" value="CAH4018865.1"/>
    <property type="molecule type" value="Genomic_DNA"/>
</dbReference>
<evidence type="ECO:0000313" key="2">
    <source>
        <dbReference type="Proteomes" id="UP001152562"/>
    </source>
</evidence>
<organism evidence="1 2">
    <name type="scientific">Pieris brassicae</name>
    <name type="common">White butterfly</name>
    <name type="synonym">Large white butterfly</name>
    <dbReference type="NCBI Taxonomy" id="7116"/>
    <lineage>
        <taxon>Eukaryota</taxon>
        <taxon>Metazoa</taxon>
        <taxon>Ecdysozoa</taxon>
        <taxon>Arthropoda</taxon>
        <taxon>Hexapoda</taxon>
        <taxon>Insecta</taxon>
        <taxon>Pterygota</taxon>
        <taxon>Neoptera</taxon>
        <taxon>Endopterygota</taxon>
        <taxon>Lepidoptera</taxon>
        <taxon>Glossata</taxon>
        <taxon>Ditrysia</taxon>
        <taxon>Papilionoidea</taxon>
        <taxon>Pieridae</taxon>
        <taxon>Pierinae</taxon>
        <taxon>Pieris</taxon>
    </lineage>
</organism>
<protein>
    <submittedName>
        <fullName evidence="1">Uncharacterized protein</fullName>
    </submittedName>
</protein>
<dbReference type="Proteomes" id="UP001152562">
    <property type="component" value="Unassembled WGS sequence"/>
</dbReference>
<keyword evidence="2" id="KW-1185">Reference proteome</keyword>
<name>A0A9P0X8Z1_PIEBR</name>
<dbReference type="AlphaFoldDB" id="A0A9P0X8Z1"/>